<evidence type="ECO:0000256" key="5">
    <source>
        <dbReference type="SAM" id="MobiDB-lite"/>
    </source>
</evidence>
<evidence type="ECO:0000256" key="2">
    <source>
        <dbReference type="ARBA" id="ARBA00022630"/>
    </source>
</evidence>
<evidence type="ECO:0000313" key="7">
    <source>
        <dbReference type="EMBL" id="RLP68255.1"/>
    </source>
</evidence>
<dbReference type="PANTHER" id="PTHR10961:SF7">
    <property type="entry name" value="FAD DEPENDENT OXIDOREDUCTASE DOMAIN-CONTAINING PROTEIN"/>
    <property type="match status" value="1"/>
</dbReference>
<dbReference type="InterPro" id="IPR036188">
    <property type="entry name" value="FAD/NAD-bd_sf"/>
</dbReference>
<evidence type="ECO:0000259" key="6">
    <source>
        <dbReference type="Pfam" id="PF01266"/>
    </source>
</evidence>
<keyword evidence="4" id="KW-0560">Oxidoreductase</keyword>
<dbReference type="RefSeq" id="WP_121657662.1">
    <property type="nucleotide sequence ID" value="NZ_JBQDRQ010000091.1"/>
</dbReference>
<dbReference type="InterPro" id="IPR006076">
    <property type="entry name" value="FAD-dep_OxRdtase"/>
</dbReference>
<evidence type="ECO:0000256" key="1">
    <source>
        <dbReference type="ARBA" id="ARBA00001974"/>
    </source>
</evidence>
<dbReference type="Pfam" id="PF01266">
    <property type="entry name" value="DAO"/>
    <property type="match status" value="1"/>
</dbReference>
<dbReference type="NCBIfam" id="NF008425">
    <property type="entry name" value="PRK11259.1"/>
    <property type="match status" value="1"/>
</dbReference>
<accession>A0A3L6ZKS5</accession>
<name>A0A3L6ZKS5_9MICO</name>
<dbReference type="InterPro" id="IPR045170">
    <property type="entry name" value="MTOX"/>
</dbReference>
<sequence>MTDSSPLAPDTAHPATPTRPRRGGVDADVIVVGLGAMGAATAWRLAERGVSVIGVDQFAPPHPLGSTHGLTRLFRVACLEHPALAGYALAARELFRELEARTGRRILTETGGVFVGAPDSQVVAGSREAARAAGIDVEVIDADELRRRYPQQAGVLDTDVAVLDPNAGVADPEQYLSAALEAATAAGARLVTGTRVRSVDVDKDGVTVTTGAGRLRARQAVVTAGAWLDTLVPSLPLDPIRSPLTWFAPRQGEGFGIADYPVFIRQLPDSTIVWSHGAREGEDVKVGLGDIGVDHPRIRADELDRGVSPAETAELSAVVSRVLPGLDPTPSRVQPCMITRTPDGQFLLGRVGPRLVVGGGDSGHAFKHAPAIGEVLARAVLDEEQVLRTDFVDPLRFGAP</sequence>
<evidence type="ECO:0000256" key="3">
    <source>
        <dbReference type="ARBA" id="ARBA00022827"/>
    </source>
</evidence>
<dbReference type="SUPFAM" id="SSF54373">
    <property type="entry name" value="FAD-linked reductases, C-terminal domain"/>
    <property type="match status" value="1"/>
</dbReference>
<protein>
    <submittedName>
        <fullName evidence="7">N-methyl-L-tryptophan oxidase</fullName>
    </submittedName>
</protein>
<feature type="region of interest" description="Disordered" evidence="5">
    <location>
        <begin position="1"/>
        <end position="23"/>
    </location>
</feature>
<dbReference type="Proteomes" id="UP000275395">
    <property type="component" value="Unassembled WGS sequence"/>
</dbReference>
<dbReference type="EMBL" id="RCUW01000010">
    <property type="protein sequence ID" value="RLP68255.1"/>
    <property type="molecule type" value="Genomic_DNA"/>
</dbReference>
<organism evidence="7 8">
    <name type="scientific">Mycetocola reblochoni</name>
    <dbReference type="NCBI Taxonomy" id="331618"/>
    <lineage>
        <taxon>Bacteria</taxon>
        <taxon>Bacillati</taxon>
        <taxon>Actinomycetota</taxon>
        <taxon>Actinomycetes</taxon>
        <taxon>Micrococcales</taxon>
        <taxon>Microbacteriaceae</taxon>
        <taxon>Mycetocola</taxon>
    </lineage>
</organism>
<dbReference type="PANTHER" id="PTHR10961">
    <property type="entry name" value="PEROXISOMAL SARCOSINE OXIDASE"/>
    <property type="match status" value="1"/>
</dbReference>
<dbReference type="GO" id="GO:0008115">
    <property type="term" value="F:sarcosine oxidase activity"/>
    <property type="evidence" value="ECO:0007669"/>
    <property type="project" value="TreeGrafter"/>
</dbReference>
<dbReference type="Gene3D" id="3.30.9.10">
    <property type="entry name" value="D-Amino Acid Oxidase, subunit A, domain 2"/>
    <property type="match status" value="1"/>
</dbReference>
<comment type="caution">
    <text evidence="7">The sequence shown here is derived from an EMBL/GenBank/DDBJ whole genome shotgun (WGS) entry which is preliminary data.</text>
</comment>
<dbReference type="SUPFAM" id="SSF51905">
    <property type="entry name" value="FAD/NAD(P)-binding domain"/>
    <property type="match status" value="1"/>
</dbReference>
<proteinExistence type="predicted"/>
<comment type="cofactor">
    <cofactor evidence="1">
        <name>FAD</name>
        <dbReference type="ChEBI" id="CHEBI:57692"/>
    </cofactor>
</comment>
<dbReference type="AlphaFoldDB" id="A0A3L6ZKS5"/>
<reference evidence="7 8" key="1">
    <citation type="submission" date="2018-10" db="EMBL/GenBank/DDBJ databases">
        <authorList>
            <person name="Li J."/>
        </authorList>
    </citation>
    <scope>NUCLEOTIDE SEQUENCE [LARGE SCALE GENOMIC DNA]</scope>
    <source>
        <strain evidence="7 8">JCM 30549</strain>
    </source>
</reference>
<gene>
    <name evidence="7" type="ORF">D9V30_11150</name>
</gene>
<dbReference type="Gene3D" id="3.50.50.60">
    <property type="entry name" value="FAD/NAD(P)-binding domain"/>
    <property type="match status" value="1"/>
</dbReference>
<evidence type="ECO:0000256" key="4">
    <source>
        <dbReference type="ARBA" id="ARBA00023002"/>
    </source>
</evidence>
<keyword evidence="2" id="KW-0285">Flavoprotein</keyword>
<keyword evidence="3" id="KW-0274">FAD</keyword>
<feature type="domain" description="FAD dependent oxidoreductase" evidence="6">
    <location>
        <begin position="28"/>
        <end position="378"/>
    </location>
</feature>
<evidence type="ECO:0000313" key="8">
    <source>
        <dbReference type="Proteomes" id="UP000275395"/>
    </source>
</evidence>
<dbReference type="GO" id="GO:0050660">
    <property type="term" value="F:flavin adenine dinucleotide binding"/>
    <property type="evidence" value="ECO:0007669"/>
    <property type="project" value="InterPro"/>
</dbReference>